<feature type="binding site" evidence="9 11">
    <location>
        <position position="180"/>
    </location>
    <ligand>
        <name>substrate</name>
    </ligand>
</feature>
<keyword evidence="6 9" id="KW-0456">Lyase</keyword>
<dbReference type="GO" id="GO:0005829">
    <property type="term" value="C:cytosol"/>
    <property type="evidence" value="ECO:0007669"/>
    <property type="project" value="TreeGrafter"/>
</dbReference>
<feature type="binding site" evidence="9 11">
    <location>
        <position position="10"/>
    </location>
    <ligand>
        <name>substrate</name>
    </ligand>
</feature>
<evidence type="ECO:0000256" key="10">
    <source>
        <dbReference type="PIRSR" id="PIRSR614732-1"/>
    </source>
</evidence>
<feature type="binding site" evidence="9 11">
    <location>
        <position position="32"/>
    </location>
    <ligand>
        <name>substrate</name>
    </ligand>
</feature>
<evidence type="ECO:0000256" key="6">
    <source>
        <dbReference type="ARBA" id="ARBA00023239"/>
    </source>
</evidence>
<dbReference type="KEGG" id="sgq:SGLAD_v1c05850"/>
<comment type="catalytic activity">
    <reaction evidence="7 9 12">
        <text>orotidine 5'-phosphate + H(+) = UMP + CO2</text>
        <dbReference type="Rhea" id="RHEA:11596"/>
        <dbReference type="ChEBI" id="CHEBI:15378"/>
        <dbReference type="ChEBI" id="CHEBI:16526"/>
        <dbReference type="ChEBI" id="CHEBI:57538"/>
        <dbReference type="ChEBI" id="CHEBI:57865"/>
        <dbReference type="EC" id="4.1.1.23"/>
    </reaction>
</comment>
<dbReference type="FunFam" id="3.20.20.70:FF:000015">
    <property type="entry name" value="Orotidine 5'-phosphate decarboxylase"/>
    <property type="match status" value="1"/>
</dbReference>
<dbReference type="InterPro" id="IPR013785">
    <property type="entry name" value="Aldolase_TIM"/>
</dbReference>
<organism evidence="14 15">
    <name type="scientific">Spiroplasma gladiatoris</name>
    <dbReference type="NCBI Taxonomy" id="2143"/>
    <lineage>
        <taxon>Bacteria</taxon>
        <taxon>Bacillati</taxon>
        <taxon>Mycoplasmatota</taxon>
        <taxon>Mollicutes</taxon>
        <taxon>Entomoplasmatales</taxon>
        <taxon>Spiroplasmataceae</taxon>
        <taxon>Spiroplasma</taxon>
    </lineage>
</organism>
<feature type="active site" description="For OMPdecase activity" evidence="10">
    <location>
        <position position="61"/>
    </location>
</feature>
<dbReference type="InterPro" id="IPR001754">
    <property type="entry name" value="OMPdeCOase_dom"/>
</dbReference>
<dbReference type="InterPro" id="IPR018089">
    <property type="entry name" value="OMPdecase_AS"/>
</dbReference>
<dbReference type="OrthoDB" id="9806203at2"/>
<feature type="active site" description="For OMPdecase activity" evidence="10">
    <location>
        <position position="64"/>
    </location>
</feature>
<evidence type="ECO:0000256" key="2">
    <source>
        <dbReference type="ARBA" id="ARBA00004861"/>
    </source>
</evidence>
<comment type="similarity">
    <text evidence="8 9">Belongs to the OMP decarboxylase family. Type 1 subfamily.</text>
</comment>
<evidence type="ECO:0000256" key="5">
    <source>
        <dbReference type="ARBA" id="ARBA00022975"/>
    </source>
</evidence>
<proteinExistence type="inferred from homology"/>
<name>A0A4P7AH64_9MOLU</name>
<dbReference type="SMART" id="SM00934">
    <property type="entry name" value="OMPdecase"/>
    <property type="match status" value="1"/>
</dbReference>
<comment type="function">
    <text evidence="1 9">Catalyzes the decarboxylation of orotidine 5'-monophosphate (OMP) to uridine 5'-monophosphate (UMP).</text>
</comment>
<keyword evidence="15" id="KW-1185">Reference proteome</keyword>
<gene>
    <name evidence="9 14" type="primary">pyrF</name>
    <name evidence="14" type="ORF">SGLAD_v1c05850</name>
</gene>
<comment type="subunit">
    <text evidence="3 9">Homodimer.</text>
</comment>
<evidence type="ECO:0000256" key="8">
    <source>
        <dbReference type="ARBA" id="ARBA00061012"/>
    </source>
</evidence>
<evidence type="ECO:0000256" key="9">
    <source>
        <dbReference type="HAMAP-Rule" id="MF_01200"/>
    </source>
</evidence>
<dbReference type="Gene3D" id="3.20.20.70">
    <property type="entry name" value="Aldolase class I"/>
    <property type="match status" value="1"/>
</dbReference>
<feature type="domain" description="Orotidine 5'-phosphate decarboxylase" evidence="13">
    <location>
        <begin position="4"/>
        <end position="224"/>
    </location>
</feature>
<dbReference type="InterPro" id="IPR011060">
    <property type="entry name" value="RibuloseP-bd_barrel"/>
</dbReference>
<dbReference type="InterPro" id="IPR047596">
    <property type="entry name" value="OMPdecase_bac"/>
</dbReference>
<feature type="binding site" evidence="9 11">
    <location>
        <position position="209"/>
    </location>
    <ligand>
        <name>substrate</name>
    </ligand>
</feature>
<keyword evidence="4 9" id="KW-0210">Decarboxylase</keyword>
<evidence type="ECO:0000256" key="4">
    <source>
        <dbReference type="ARBA" id="ARBA00022793"/>
    </source>
</evidence>
<dbReference type="PANTHER" id="PTHR32119">
    <property type="entry name" value="OROTIDINE 5'-PHOSPHATE DECARBOXYLASE"/>
    <property type="match status" value="1"/>
</dbReference>
<feature type="active site" description="For OMPdecase activity" evidence="10">
    <location>
        <position position="59"/>
    </location>
</feature>
<dbReference type="EMBL" id="CP038013">
    <property type="protein sequence ID" value="QBQ07784.1"/>
    <property type="molecule type" value="Genomic_DNA"/>
</dbReference>
<evidence type="ECO:0000256" key="12">
    <source>
        <dbReference type="RuleBase" id="RU000512"/>
    </source>
</evidence>
<dbReference type="GO" id="GO:0004590">
    <property type="term" value="F:orotidine-5'-phosphate decarboxylase activity"/>
    <property type="evidence" value="ECO:0007669"/>
    <property type="project" value="UniProtKB-UniRule"/>
</dbReference>
<protein>
    <recommendedName>
        <fullName evidence="9">Orotidine 5'-phosphate decarboxylase</fullName>
        <ecNumber evidence="9">4.1.1.23</ecNumber>
    </recommendedName>
    <alternativeName>
        <fullName evidence="9">OMP decarboxylase</fullName>
        <shortName evidence="9">OMPDCase</shortName>
        <shortName evidence="9">OMPdecase</shortName>
    </alternativeName>
</protein>
<evidence type="ECO:0000313" key="15">
    <source>
        <dbReference type="Proteomes" id="UP000294309"/>
    </source>
</evidence>
<evidence type="ECO:0000256" key="3">
    <source>
        <dbReference type="ARBA" id="ARBA00011738"/>
    </source>
</evidence>
<dbReference type="GO" id="GO:0006207">
    <property type="term" value="P:'de novo' pyrimidine nucleobase biosynthetic process"/>
    <property type="evidence" value="ECO:0007669"/>
    <property type="project" value="InterPro"/>
</dbReference>
<dbReference type="GO" id="GO:0044205">
    <property type="term" value="P:'de novo' UMP biosynthetic process"/>
    <property type="evidence" value="ECO:0007669"/>
    <property type="project" value="UniProtKB-UniRule"/>
</dbReference>
<feature type="binding site" evidence="9 11">
    <location>
        <position position="188"/>
    </location>
    <ligand>
        <name>substrate</name>
    </ligand>
</feature>
<dbReference type="PROSITE" id="PS00156">
    <property type="entry name" value="OMPDECASE"/>
    <property type="match status" value="1"/>
</dbReference>
<evidence type="ECO:0000256" key="11">
    <source>
        <dbReference type="PIRSR" id="PIRSR614732-2"/>
    </source>
</evidence>
<feature type="binding site" evidence="9 11">
    <location>
        <position position="118"/>
    </location>
    <ligand>
        <name>substrate</name>
    </ligand>
</feature>
<dbReference type="AlphaFoldDB" id="A0A4P7AH64"/>
<reference evidence="14 15" key="1">
    <citation type="submission" date="2019-03" db="EMBL/GenBank/DDBJ databases">
        <title>Complete genome sequence of Spiroplasma gladiatoris TG-1 (DSM 22552).</title>
        <authorList>
            <person name="Lin Y.-C."/>
            <person name="Chou L."/>
            <person name="Kuo C.-H."/>
        </authorList>
    </citation>
    <scope>NUCLEOTIDE SEQUENCE [LARGE SCALE GENOMIC DNA]</scope>
    <source>
        <strain evidence="14 15">TG-1</strain>
    </source>
</reference>
<dbReference type="CDD" id="cd04725">
    <property type="entry name" value="OMP_decarboxylase_like"/>
    <property type="match status" value="1"/>
</dbReference>
<dbReference type="InterPro" id="IPR014732">
    <property type="entry name" value="OMPdecase"/>
</dbReference>
<comment type="pathway">
    <text evidence="2 9 12">Pyrimidine metabolism; UMP biosynthesis via de novo pathway; UMP from orotate: step 2/2.</text>
</comment>
<dbReference type="NCBIfam" id="TIGR01740">
    <property type="entry name" value="pyrF"/>
    <property type="match status" value="1"/>
</dbReference>
<dbReference type="Pfam" id="PF00215">
    <property type="entry name" value="OMPdecase"/>
    <property type="match status" value="1"/>
</dbReference>
<feature type="binding site" evidence="9">
    <location>
        <begin position="59"/>
        <end position="68"/>
    </location>
    <ligand>
        <name>substrate</name>
    </ligand>
</feature>
<evidence type="ECO:0000256" key="1">
    <source>
        <dbReference type="ARBA" id="ARBA00002356"/>
    </source>
</evidence>
<dbReference type="SUPFAM" id="SSF51366">
    <property type="entry name" value="Ribulose-phoshate binding barrel"/>
    <property type="match status" value="1"/>
</dbReference>
<dbReference type="UniPathway" id="UPA00070">
    <property type="reaction ID" value="UER00120"/>
</dbReference>
<accession>A0A4P7AH64</accession>
<dbReference type="NCBIfam" id="NF001273">
    <property type="entry name" value="PRK00230.1"/>
    <property type="match status" value="1"/>
</dbReference>
<keyword evidence="5 9" id="KW-0665">Pyrimidine biosynthesis</keyword>
<evidence type="ECO:0000256" key="7">
    <source>
        <dbReference type="ARBA" id="ARBA00049157"/>
    </source>
</evidence>
<sequence>MQTKPIIALDFSNYKEVKNFLKNFKKEKLFVKIGMELFYKYGPSIVKKIQKQNHDVFIDLKLHDIPNTVYKATKNILALNPKIITVHASGGSEMLEYAYKAKKELNSDTKILAITCLTSIDKKILNDELKIELSIEQAALNLAKLANQNKIDGVVCSVFEVEKIKTNISKDFICLTPGIRNKVQSSDQKRVASVELARKSKSNYIVVGREITTAKEPYKTYLEIKGEWQNAKN</sequence>
<feature type="active site" description="Proton donor" evidence="9">
    <location>
        <position position="61"/>
    </location>
</feature>
<dbReference type="EC" id="4.1.1.23" evidence="9"/>
<dbReference type="Proteomes" id="UP000294309">
    <property type="component" value="Chromosome"/>
</dbReference>
<feature type="binding site" evidence="9 11">
    <location>
        <position position="208"/>
    </location>
    <ligand>
        <name>substrate</name>
    </ligand>
</feature>
<dbReference type="RefSeq" id="WP_134297571.1">
    <property type="nucleotide sequence ID" value="NZ_CP038013.1"/>
</dbReference>
<evidence type="ECO:0000259" key="13">
    <source>
        <dbReference type="SMART" id="SM00934"/>
    </source>
</evidence>
<dbReference type="HAMAP" id="MF_01200_B">
    <property type="entry name" value="OMPdecase_type1_B"/>
    <property type="match status" value="1"/>
</dbReference>
<dbReference type="PANTHER" id="PTHR32119:SF2">
    <property type="entry name" value="OROTIDINE 5'-PHOSPHATE DECARBOXYLASE"/>
    <property type="match status" value="1"/>
</dbReference>
<evidence type="ECO:0000313" key="14">
    <source>
        <dbReference type="EMBL" id="QBQ07784.1"/>
    </source>
</evidence>